<dbReference type="PANTHER" id="PTHR36924:SF1">
    <property type="entry name" value="ANTITOXIN HIGA-1"/>
    <property type="match status" value="1"/>
</dbReference>
<proteinExistence type="predicted"/>
<dbReference type="Pfam" id="PF01381">
    <property type="entry name" value="HTH_3"/>
    <property type="match status" value="1"/>
</dbReference>
<feature type="domain" description="HTH cro/C1-type" evidence="2">
    <location>
        <begin position="40"/>
        <end position="87"/>
    </location>
</feature>
<dbReference type="Gene3D" id="1.10.260.40">
    <property type="entry name" value="lambda repressor-like DNA-binding domains"/>
    <property type="match status" value="1"/>
</dbReference>
<name>A0AAJ0U4P8_9GAMM</name>
<organism evidence="3 4">
    <name type="scientific">Halochromatium glycolicum</name>
    <dbReference type="NCBI Taxonomy" id="85075"/>
    <lineage>
        <taxon>Bacteria</taxon>
        <taxon>Pseudomonadati</taxon>
        <taxon>Pseudomonadota</taxon>
        <taxon>Gammaproteobacteria</taxon>
        <taxon>Chromatiales</taxon>
        <taxon>Chromatiaceae</taxon>
        <taxon>Halochromatium</taxon>
    </lineage>
</organism>
<dbReference type="InterPro" id="IPR001387">
    <property type="entry name" value="Cro/C1-type_HTH"/>
</dbReference>
<gene>
    <name evidence="3" type="primary">higA</name>
    <name evidence="3" type="ORF">CKO40_11865</name>
</gene>
<evidence type="ECO:0000313" key="4">
    <source>
        <dbReference type="Proteomes" id="UP001296776"/>
    </source>
</evidence>
<reference evidence="3" key="2">
    <citation type="journal article" date="2020" name="Microorganisms">
        <title>Osmotic Adaptation and Compatible Solute Biosynthesis of Phototrophic Bacteria as Revealed from Genome Analyses.</title>
        <authorList>
            <person name="Imhoff J.F."/>
            <person name="Rahn T."/>
            <person name="Kunzel S."/>
            <person name="Keller A."/>
            <person name="Neulinger S.C."/>
        </authorList>
    </citation>
    <scope>NUCLEOTIDE SEQUENCE</scope>
    <source>
        <strain evidence="3">DSM 11080</strain>
    </source>
</reference>
<dbReference type="EMBL" id="NRSJ01000020">
    <property type="protein sequence ID" value="MBK1705219.1"/>
    <property type="molecule type" value="Genomic_DNA"/>
</dbReference>
<evidence type="ECO:0000256" key="1">
    <source>
        <dbReference type="ARBA" id="ARBA00023125"/>
    </source>
</evidence>
<dbReference type="NCBIfam" id="TIGR02607">
    <property type="entry name" value="antidote_HigA"/>
    <property type="match status" value="1"/>
</dbReference>
<protein>
    <submittedName>
        <fullName evidence="3">Addiction module antidote protein, HigA family</fullName>
    </submittedName>
</protein>
<dbReference type="SMART" id="SM00530">
    <property type="entry name" value="HTH_XRE"/>
    <property type="match status" value="1"/>
</dbReference>
<keyword evidence="1" id="KW-0238">DNA-binding</keyword>
<keyword evidence="4" id="KW-1185">Reference proteome</keyword>
<evidence type="ECO:0000313" key="3">
    <source>
        <dbReference type="EMBL" id="MBK1705219.1"/>
    </source>
</evidence>
<dbReference type="AlphaFoldDB" id="A0AAJ0U4P8"/>
<dbReference type="Proteomes" id="UP001296776">
    <property type="component" value="Unassembled WGS sequence"/>
</dbReference>
<dbReference type="InterPro" id="IPR010982">
    <property type="entry name" value="Lambda_DNA-bd_dom_sf"/>
</dbReference>
<dbReference type="InterPro" id="IPR013430">
    <property type="entry name" value="Toxin_antidote_HigA"/>
</dbReference>
<dbReference type="PANTHER" id="PTHR36924">
    <property type="entry name" value="ANTITOXIN HIGA-1"/>
    <property type="match status" value="1"/>
</dbReference>
<dbReference type="PROSITE" id="PS50943">
    <property type="entry name" value="HTH_CROC1"/>
    <property type="match status" value="1"/>
</dbReference>
<reference evidence="3" key="1">
    <citation type="submission" date="2017-08" db="EMBL/GenBank/DDBJ databases">
        <authorList>
            <person name="Imhoff J.F."/>
            <person name="Rahn T."/>
            <person name="Kuenzel S."/>
            <person name="Neulinger S.C."/>
        </authorList>
    </citation>
    <scope>NUCLEOTIDE SEQUENCE</scope>
    <source>
        <strain evidence="3">DSM 11080</strain>
    </source>
</reference>
<sequence>MTIQRQHLDQIDFSDVAEGADLMPPVTPGEILRTDFMEPLGLSANALAKALHVPPNRITAILNGTRSITADTALRLARYFKTTPQSWLNLQKNYELEVAKRTVGRAIETEVEPYAA</sequence>
<comment type="caution">
    <text evidence="3">The sequence shown here is derived from an EMBL/GenBank/DDBJ whole genome shotgun (WGS) entry which is preliminary data.</text>
</comment>
<accession>A0AAJ0U4P8</accession>
<dbReference type="GO" id="GO:0003677">
    <property type="term" value="F:DNA binding"/>
    <property type="evidence" value="ECO:0007669"/>
    <property type="project" value="UniProtKB-KW"/>
</dbReference>
<dbReference type="CDD" id="cd00093">
    <property type="entry name" value="HTH_XRE"/>
    <property type="match status" value="1"/>
</dbReference>
<evidence type="ECO:0000259" key="2">
    <source>
        <dbReference type="PROSITE" id="PS50943"/>
    </source>
</evidence>
<dbReference type="SUPFAM" id="SSF47413">
    <property type="entry name" value="lambda repressor-like DNA-binding domains"/>
    <property type="match status" value="1"/>
</dbReference>